<comment type="pathway">
    <text evidence="2 10">Protein modification; protein glycosylation.</text>
</comment>
<feature type="transmembrane region" description="Helical" evidence="10">
    <location>
        <begin position="21"/>
        <end position="40"/>
    </location>
</feature>
<protein>
    <recommendedName>
        <fullName evidence="9 10">Polyprenol-phosphate-mannose--protein mannosyltransferase</fullName>
        <ecNumber evidence="10">2.4.1.-</ecNumber>
    </recommendedName>
</protein>
<evidence type="ECO:0000256" key="7">
    <source>
        <dbReference type="ARBA" id="ARBA00022989"/>
    </source>
</evidence>
<evidence type="ECO:0000256" key="3">
    <source>
        <dbReference type="ARBA" id="ARBA00007222"/>
    </source>
</evidence>
<keyword evidence="10" id="KW-1003">Cell membrane</keyword>
<reference evidence="14" key="1">
    <citation type="submission" date="2016-10" db="EMBL/GenBank/DDBJ databases">
        <authorList>
            <person name="Varghese N."/>
            <person name="Submissions S."/>
        </authorList>
    </citation>
    <scope>NUCLEOTIDE SEQUENCE [LARGE SCALE GENOMIC DNA]</scope>
    <source>
        <strain evidence="14">DSM 44718</strain>
    </source>
</reference>
<dbReference type="Pfam" id="PF16192">
    <property type="entry name" value="PMT_4TMC"/>
    <property type="match status" value="1"/>
</dbReference>
<dbReference type="PANTHER" id="PTHR10050">
    <property type="entry name" value="DOLICHYL-PHOSPHATE-MANNOSE--PROTEIN MANNOSYLTRANSFERASE"/>
    <property type="match status" value="1"/>
</dbReference>
<evidence type="ECO:0000256" key="6">
    <source>
        <dbReference type="ARBA" id="ARBA00022692"/>
    </source>
</evidence>
<feature type="transmembrane region" description="Helical" evidence="10">
    <location>
        <begin position="378"/>
        <end position="396"/>
    </location>
</feature>
<dbReference type="InterPro" id="IPR027005">
    <property type="entry name" value="PMT-like"/>
</dbReference>
<evidence type="ECO:0000256" key="2">
    <source>
        <dbReference type="ARBA" id="ARBA00004922"/>
    </source>
</evidence>
<evidence type="ECO:0000256" key="8">
    <source>
        <dbReference type="ARBA" id="ARBA00023136"/>
    </source>
</evidence>
<dbReference type="EMBL" id="FNQB01000001">
    <property type="protein sequence ID" value="SDY66134.1"/>
    <property type="molecule type" value="Genomic_DNA"/>
</dbReference>
<dbReference type="OrthoDB" id="9776737at2"/>
<feature type="domain" description="Protein O-mannosyl-transferase C-terminal four TM" evidence="12">
    <location>
        <begin position="315"/>
        <end position="503"/>
    </location>
</feature>
<feature type="transmembrane region" description="Helical" evidence="10">
    <location>
        <begin position="200"/>
        <end position="222"/>
    </location>
</feature>
<keyword evidence="8 10" id="KW-0472">Membrane</keyword>
<dbReference type="GO" id="GO:0005886">
    <property type="term" value="C:plasma membrane"/>
    <property type="evidence" value="ECO:0007669"/>
    <property type="project" value="UniProtKB-SubCell"/>
</dbReference>
<feature type="transmembrane region" description="Helical" evidence="10">
    <location>
        <begin position="169"/>
        <end position="188"/>
    </location>
</feature>
<feature type="transmembrane region" description="Helical" evidence="10">
    <location>
        <begin position="143"/>
        <end position="163"/>
    </location>
</feature>
<evidence type="ECO:0000313" key="14">
    <source>
        <dbReference type="Proteomes" id="UP000199632"/>
    </source>
</evidence>
<dbReference type="STRING" id="137265.SAMN05421684_0875"/>
<dbReference type="EC" id="2.4.1.-" evidence="10"/>
<feature type="domain" description="ArnT-like N-terminal" evidence="11">
    <location>
        <begin position="30"/>
        <end position="246"/>
    </location>
</feature>
<dbReference type="InterPro" id="IPR003342">
    <property type="entry name" value="ArnT-like_N"/>
</dbReference>
<evidence type="ECO:0000256" key="10">
    <source>
        <dbReference type="RuleBase" id="RU367007"/>
    </source>
</evidence>
<evidence type="ECO:0000256" key="5">
    <source>
        <dbReference type="ARBA" id="ARBA00022679"/>
    </source>
</evidence>
<dbReference type="GO" id="GO:0004169">
    <property type="term" value="F:dolichyl-phosphate-mannose-protein mannosyltransferase activity"/>
    <property type="evidence" value="ECO:0007669"/>
    <property type="project" value="UniProtKB-UniRule"/>
</dbReference>
<dbReference type="InterPro" id="IPR032421">
    <property type="entry name" value="PMT_4TMC"/>
</dbReference>
<keyword evidence="4 10" id="KW-0328">Glycosyltransferase</keyword>
<dbReference type="Pfam" id="PF02366">
    <property type="entry name" value="PMT"/>
    <property type="match status" value="1"/>
</dbReference>
<organism evidence="13 14">
    <name type="scientific">Asanoa ishikariensis</name>
    <dbReference type="NCBI Taxonomy" id="137265"/>
    <lineage>
        <taxon>Bacteria</taxon>
        <taxon>Bacillati</taxon>
        <taxon>Actinomycetota</taxon>
        <taxon>Actinomycetes</taxon>
        <taxon>Micromonosporales</taxon>
        <taxon>Micromonosporaceae</taxon>
        <taxon>Asanoa</taxon>
    </lineage>
</organism>
<evidence type="ECO:0000256" key="1">
    <source>
        <dbReference type="ARBA" id="ARBA00004127"/>
    </source>
</evidence>
<evidence type="ECO:0000313" key="13">
    <source>
        <dbReference type="EMBL" id="SDY66134.1"/>
    </source>
</evidence>
<name>A0A1H3LQ60_9ACTN</name>
<feature type="transmembrane region" description="Helical" evidence="10">
    <location>
        <begin position="269"/>
        <end position="291"/>
    </location>
</feature>
<feature type="transmembrane region" description="Helical" evidence="10">
    <location>
        <begin position="118"/>
        <end position="136"/>
    </location>
</feature>
<comment type="subcellular location">
    <subcellularLocation>
        <location evidence="10">Cell membrane</location>
    </subcellularLocation>
    <subcellularLocation>
        <location evidence="1">Endomembrane system</location>
        <topology evidence="1">Multi-pass membrane protein</topology>
    </subcellularLocation>
</comment>
<dbReference type="Proteomes" id="UP000199632">
    <property type="component" value="Unassembled WGS sequence"/>
</dbReference>
<comment type="similarity">
    <text evidence="3 10">Belongs to the glycosyltransferase 39 family.</text>
</comment>
<keyword evidence="14" id="KW-1185">Reference proteome</keyword>
<sequence length="509" mass="57033">MRAAAEVTRRRLARFEPRGSVSSWYATGFVVLVAAVLRFSGLAQPQGKLFDETYYAKDGWGLLTKGVEWNYRDNAPAYVVHPPLGKWLIALGEWAFGYYDVDGNQHLTGHLIDAAPEFGWRFSAAVAGTVSVLLMVRIARRMFGSTVLGCAAGLLLALDGFHLVLSRVAMLDIFLMLFVLAAFGALLIDRDQRRRVWLEALAAGTGAPTGVRWWRLFAAFLFGCAVSTKWSALFFLPVFALLVLWWEAGARRSAGVRHPWQETFRQETGALVLCGFVIVAVYLTSWSGWLLTDDGYFRHWRADSGQSELPVIGALQNLIHYHQQAFGFHSTLQDKHPSQSWPWQWLLLGKPVTVHLAYPGAPWGQAPVSEIILLGTPLLWWSFLPALAGTTWLGIARRDWRPGAILLMVAAGWLPWFYYAADAHRVMFNFYTAPILPFLVLAVVYVLGAMIGPPDPVDTDRRLVGAVAAGAYMVLVVLCFAYFHKLFVGDFLPYADWANRMWLGDRWHP</sequence>
<dbReference type="RefSeq" id="WP_090787456.1">
    <property type="nucleotide sequence ID" value="NZ_BOND01000015.1"/>
</dbReference>
<evidence type="ECO:0000259" key="12">
    <source>
        <dbReference type="Pfam" id="PF16192"/>
    </source>
</evidence>
<proteinExistence type="inferred from homology"/>
<feature type="transmembrane region" description="Helical" evidence="10">
    <location>
        <begin position="463"/>
        <end position="483"/>
    </location>
</feature>
<feature type="transmembrane region" description="Helical" evidence="10">
    <location>
        <begin position="403"/>
        <end position="421"/>
    </location>
</feature>
<evidence type="ECO:0000256" key="9">
    <source>
        <dbReference type="ARBA" id="ARBA00093617"/>
    </source>
</evidence>
<dbReference type="AlphaFoldDB" id="A0A1H3LQ60"/>
<keyword evidence="7 10" id="KW-1133">Transmembrane helix</keyword>
<comment type="function">
    <text evidence="10">Protein O-mannosyltransferase that catalyzes the transfer of a single mannose residue from a polyprenol phospho-mannosyl lipidic donor to the hydroxyl group of selected serine and threonine residues in acceptor proteins.</text>
</comment>
<accession>A0A1H3LQ60</accession>
<evidence type="ECO:0000256" key="4">
    <source>
        <dbReference type="ARBA" id="ARBA00022676"/>
    </source>
</evidence>
<dbReference type="UniPathway" id="UPA00378"/>
<keyword evidence="6 10" id="KW-0812">Transmembrane</keyword>
<dbReference type="PANTHER" id="PTHR10050:SF46">
    <property type="entry name" value="PROTEIN O-MANNOSYL-TRANSFERASE 2"/>
    <property type="match status" value="1"/>
</dbReference>
<gene>
    <name evidence="13" type="ORF">SAMN05421684_0875</name>
</gene>
<feature type="transmembrane region" description="Helical" evidence="10">
    <location>
        <begin position="427"/>
        <end position="451"/>
    </location>
</feature>
<evidence type="ECO:0000259" key="11">
    <source>
        <dbReference type="Pfam" id="PF02366"/>
    </source>
</evidence>
<feature type="transmembrane region" description="Helical" evidence="10">
    <location>
        <begin position="228"/>
        <end position="248"/>
    </location>
</feature>
<keyword evidence="5 10" id="KW-0808">Transferase</keyword>
<dbReference type="GO" id="GO:0012505">
    <property type="term" value="C:endomembrane system"/>
    <property type="evidence" value="ECO:0007669"/>
    <property type="project" value="UniProtKB-SubCell"/>
</dbReference>